<dbReference type="Proteomes" id="UP001596101">
    <property type="component" value="Unassembled WGS sequence"/>
</dbReference>
<comment type="caution">
    <text evidence="1">The sequence shown here is derived from an EMBL/GenBank/DDBJ whole genome shotgun (WGS) entry which is preliminary data.</text>
</comment>
<gene>
    <name evidence="1" type="ORF">ACFPQ5_11280</name>
</gene>
<keyword evidence="2" id="KW-1185">Reference proteome</keyword>
<dbReference type="RefSeq" id="WP_379755092.1">
    <property type="nucleotide sequence ID" value="NZ_JBHSMR010000013.1"/>
</dbReference>
<protein>
    <submittedName>
        <fullName evidence="1">Uncharacterized protein</fullName>
    </submittedName>
</protein>
<organism evidence="1 2">
    <name type="scientific">Massilia suwonensis</name>
    <dbReference type="NCBI Taxonomy" id="648895"/>
    <lineage>
        <taxon>Bacteria</taxon>
        <taxon>Pseudomonadati</taxon>
        <taxon>Pseudomonadota</taxon>
        <taxon>Betaproteobacteria</taxon>
        <taxon>Burkholderiales</taxon>
        <taxon>Oxalobacteraceae</taxon>
        <taxon>Telluria group</taxon>
        <taxon>Massilia</taxon>
    </lineage>
</organism>
<accession>A0ABW0MP43</accession>
<name>A0ABW0MP43_9BURK</name>
<proteinExistence type="predicted"/>
<evidence type="ECO:0000313" key="1">
    <source>
        <dbReference type="EMBL" id="MFC5478777.1"/>
    </source>
</evidence>
<evidence type="ECO:0000313" key="2">
    <source>
        <dbReference type="Proteomes" id="UP001596101"/>
    </source>
</evidence>
<sequence>MQRIDFDTLVGLAEASAAVTLPCSCTAVSLAAWRAVPLTLKPERLEQVGFLFDDPYDEPTFAEYHPAGTRYESDTAPIAPRFYPYNRCAVVRCLDCQRHYLRYNEAGGYFTEIRIRALQPELIVDAPPGPDRG</sequence>
<dbReference type="EMBL" id="JBHSMR010000013">
    <property type="protein sequence ID" value="MFC5478777.1"/>
    <property type="molecule type" value="Genomic_DNA"/>
</dbReference>
<reference evidence="2" key="1">
    <citation type="journal article" date="2019" name="Int. J. Syst. Evol. Microbiol.">
        <title>The Global Catalogue of Microorganisms (GCM) 10K type strain sequencing project: providing services to taxonomists for standard genome sequencing and annotation.</title>
        <authorList>
            <consortium name="The Broad Institute Genomics Platform"/>
            <consortium name="The Broad Institute Genome Sequencing Center for Infectious Disease"/>
            <person name="Wu L."/>
            <person name="Ma J."/>
        </authorList>
    </citation>
    <scope>NUCLEOTIDE SEQUENCE [LARGE SCALE GENOMIC DNA]</scope>
    <source>
        <strain evidence="2">CCUG 43111</strain>
    </source>
</reference>